<dbReference type="PANTHER" id="PTHR40763:SF4">
    <property type="entry name" value="DUF1707 DOMAIN-CONTAINING PROTEIN"/>
    <property type="match status" value="1"/>
</dbReference>
<dbReference type="PANTHER" id="PTHR40763">
    <property type="entry name" value="MEMBRANE PROTEIN-RELATED"/>
    <property type="match status" value="1"/>
</dbReference>
<dbReference type="InterPro" id="IPR024425">
    <property type="entry name" value="LiaF-like_C"/>
</dbReference>
<name>A0A931FBR3_9ACTN</name>
<feature type="compositionally biased region" description="Basic and acidic residues" evidence="1">
    <location>
        <begin position="31"/>
        <end position="41"/>
    </location>
</feature>
<protein>
    <submittedName>
        <fullName evidence="4">DUF1707 and DUF2154 domain-containing protein</fullName>
    </submittedName>
</protein>
<dbReference type="Pfam" id="PF08044">
    <property type="entry name" value="DUF1707"/>
    <property type="match status" value="1"/>
</dbReference>
<evidence type="ECO:0000313" key="4">
    <source>
        <dbReference type="EMBL" id="MBF9067713.1"/>
    </source>
</evidence>
<accession>A0A931FBR3</accession>
<evidence type="ECO:0000259" key="3">
    <source>
        <dbReference type="Pfam" id="PF09922"/>
    </source>
</evidence>
<feature type="region of interest" description="Disordered" evidence="1">
    <location>
        <begin position="1"/>
        <end position="41"/>
    </location>
</feature>
<organism evidence="4 5">
    <name type="scientific">Streptacidiphilus fuscans</name>
    <dbReference type="NCBI Taxonomy" id="2789292"/>
    <lineage>
        <taxon>Bacteria</taxon>
        <taxon>Bacillati</taxon>
        <taxon>Actinomycetota</taxon>
        <taxon>Actinomycetes</taxon>
        <taxon>Kitasatosporales</taxon>
        <taxon>Streptomycetaceae</taxon>
        <taxon>Streptacidiphilus</taxon>
    </lineage>
</organism>
<dbReference type="Pfam" id="PF09922">
    <property type="entry name" value="LiaF-like_C"/>
    <property type="match status" value="1"/>
</dbReference>
<dbReference type="AlphaFoldDB" id="A0A931FBR3"/>
<dbReference type="EMBL" id="JADPRT010000002">
    <property type="protein sequence ID" value="MBF9067713.1"/>
    <property type="molecule type" value="Genomic_DNA"/>
</dbReference>
<gene>
    <name evidence="4" type="ORF">I2501_06625</name>
</gene>
<sequence>MPQAKPSFDKPSPAARPYADPVAPSAPSGPDDLRASDADRERVAEALRDAYAEGRLNADEHAERLEAAYAAKTMGELVPLTKDLPAVGTPMPTPAPAQPQPEPFVGTTTDHAIAVFGGAQRKGRFRARGLMKAIAVFGGVEIDLSDAVIEGPELVINAWTVFGGIDIAVPATASVRGGGVAIFGGFDVQEEEGQTPGGPVVTIRGGAVFGGVSARHKKPKLVDRLKKQLG</sequence>
<reference evidence="4" key="1">
    <citation type="submission" date="2020-11" db="EMBL/GenBank/DDBJ databases">
        <title>Isolation and identification of active actinomycetes.</title>
        <authorList>
            <person name="Yu B."/>
        </authorList>
    </citation>
    <scope>NUCLEOTIDE SEQUENCE</scope>
    <source>
        <strain evidence="4">NEAU-YB345</strain>
    </source>
</reference>
<keyword evidence="5" id="KW-1185">Reference proteome</keyword>
<evidence type="ECO:0000256" key="1">
    <source>
        <dbReference type="SAM" id="MobiDB-lite"/>
    </source>
</evidence>
<proteinExistence type="predicted"/>
<feature type="domain" description="Cell wall-active antibiotics response LiaF-like C-terminal" evidence="3">
    <location>
        <begin position="131"/>
        <end position="192"/>
    </location>
</feature>
<comment type="caution">
    <text evidence="4">The sequence shown here is derived from an EMBL/GenBank/DDBJ whole genome shotgun (WGS) entry which is preliminary data.</text>
</comment>
<feature type="domain" description="DUF1707" evidence="2">
    <location>
        <begin position="33"/>
        <end position="85"/>
    </location>
</feature>
<dbReference type="InterPro" id="IPR012551">
    <property type="entry name" value="DUF1707_SHOCT-like"/>
</dbReference>
<dbReference type="Proteomes" id="UP000657385">
    <property type="component" value="Unassembled WGS sequence"/>
</dbReference>
<evidence type="ECO:0000259" key="2">
    <source>
        <dbReference type="Pfam" id="PF08044"/>
    </source>
</evidence>
<evidence type="ECO:0000313" key="5">
    <source>
        <dbReference type="Proteomes" id="UP000657385"/>
    </source>
</evidence>